<evidence type="ECO:0000256" key="1">
    <source>
        <dbReference type="ARBA" id="ARBA00023015"/>
    </source>
</evidence>
<accession>A0ABX8S5D0</accession>
<dbReference type="InterPro" id="IPR018060">
    <property type="entry name" value="HTH_AraC"/>
</dbReference>
<gene>
    <name evidence="5" type="ORF">KV203_14175</name>
</gene>
<dbReference type="SMART" id="SM00342">
    <property type="entry name" value="HTH_ARAC"/>
    <property type="match status" value="1"/>
</dbReference>
<reference evidence="5" key="1">
    <citation type="submission" date="2021-07" db="EMBL/GenBank/DDBJ databases">
        <title>Candidatus Kaistella beijingensis sp. nov. isolated from a municipal wastewater treatment plant is involved in sludge foaming.</title>
        <authorList>
            <person name="Song Y."/>
            <person name="Liu S.-J."/>
        </authorList>
    </citation>
    <scope>NUCLEOTIDE SEQUENCE</scope>
    <source>
        <strain evidence="5">DSM 43998</strain>
    </source>
</reference>
<evidence type="ECO:0000313" key="5">
    <source>
        <dbReference type="EMBL" id="QXQ13043.1"/>
    </source>
</evidence>
<organism evidence="5 6">
    <name type="scientific">Skermania pinensis</name>
    <dbReference type="NCBI Taxonomy" id="39122"/>
    <lineage>
        <taxon>Bacteria</taxon>
        <taxon>Bacillati</taxon>
        <taxon>Actinomycetota</taxon>
        <taxon>Actinomycetes</taxon>
        <taxon>Mycobacteriales</taxon>
        <taxon>Gordoniaceae</taxon>
        <taxon>Skermania</taxon>
    </lineage>
</organism>
<name>A0ABX8S5D0_9ACTN</name>
<keyword evidence="1" id="KW-0805">Transcription regulation</keyword>
<dbReference type="Proteomes" id="UP000887023">
    <property type="component" value="Chromosome"/>
</dbReference>
<proteinExistence type="predicted"/>
<feature type="domain" description="HTH araC/xylS-type" evidence="4">
    <location>
        <begin position="167"/>
        <end position="265"/>
    </location>
</feature>
<dbReference type="PANTHER" id="PTHR46796:SF13">
    <property type="entry name" value="HTH-TYPE TRANSCRIPTIONAL ACTIVATOR RHAS"/>
    <property type="match status" value="1"/>
</dbReference>
<evidence type="ECO:0000256" key="2">
    <source>
        <dbReference type="ARBA" id="ARBA00023125"/>
    </source>
</evidence>
<dbReference type="RefSeq" id="WP_066475088.1">
    <property type="nucleotide sequence ID" value="NZ_CBCRUZ010000011.1"/>
</dbReference>
<dbReference type="InterPro" id="IPR050204">
    <property type="entry name" value="AraC_XylS_family_regulators"/>
</dbReference>
<dbReference type="EMBL" id="CP079105">
    <property type="protein sequence ID" value="QXQ13043.1"/>
    <property type="molecule type" value="Genomic_DNA"/>
</dbReference>
<keyword evidence="3" id="KW-0804">Transcription</keyword>
<dbReference type="Pfam" id="PF12833">
    <property type="entry name" value="HTH_18"/>
    <property type="match status" value="1"/>
</dbReference>
<protein>
    <submittedName>
        <fullName evidence="5">AraC family transcriptional regulator</fullName>
    </submittedName>
</protein>
<evidence type="ECO:0000256" key="3">
    <source>
        <dbReference type="ARBA" id="ARBA00023163"/>
    </source>
</evidence>
<evidence type="ECO:0000259" key="4">
    <source>
        <dbReference type="PROSITE" id="PS01124"/>
    </source>
</evidence>
<dbReference type="PANTHER" id="PTHR46796">
    <property type="entry name" value="HTH-TYPE TRANSCRIPTIONAL ACTIVATOR RHAS-RELATED"/>
    <property type="match status" value="1"/>
</dbReference>
<dbReference type="SUPFAM" id="SSF46689">
    <property type="entry name" value="Homeodomain-like"/>
    <property type="match status" value="1"/>
</dbReference>
<keyword evidence="6" id="KW-1185">Reference proteome</keyword>
<dbReference type="InterPro" id="IPR009057">
    <property type="entry name" value="Homeodomain-like_sf"/>
</dbReference>
<sequence length="270" mass="30463">MRFILIRTGSIVYDAYQHVCAGDVIVMAPEAQCRFEPEGLTTVTTAEADMDLVSDLVRWRFAARLAARTDAADMLTCRYPDPVFAVRMGEERMGMISPQVDELVSLTIDRQFGNRFYRFVSDLTAMLDTILPVLVPSARGNATETRVRPAFAGRTCTGTQPQRHEARTIALAFRKNLSKRWSLAELAELVHLSPSQVRRVMIASYGQTPLAYLNRLRAEESARLLRETNIALVSAYREVGWASRSYAVRVFTEVVGMKPSEYARRHRPAE</sequence>
<dbReference type="PROSITE" id="PS01124">
    <property type="entry name" value="HTH_ARAC_FAMILY_2"/>
    <property type="match status" value="1"/>
</dbReference>
<dbReference type="Gene3D" id="1.10.10.60">
    <property type="entry name" value="Homeodomain-like"/>
    <property type="match status" value="2"/>
</dbReference>
<evidence type="ECO:0000313" key="6">
    <source>
        <dbReference type="Proteomes" id="UP000887023"/>
    </source>
</evidence>
<keyword evidence="2" id="KW-0238">DNA-binding</keyword>